<gene>
    <name evidence="1" type="ORF">OS493_023834</name>
</gene>
<evidence type="ECO:0000313" key="1">
    <source>
        <dbReference type="EMBL" id="KAJ7357700.1"/>
    </source>
</evidence>
<name>A0A9W9YM36_9CNID</name>
<sequence>MPFKNDGFLATYRQLNYTPPVCSHSCKPNSSATVTRKIKQSKLSYEGQLYRVPELHLDHYWLSKRVCGRARITLIFALGCMCARLAARNRCTLCAEGCKNGALGKALLRLGAIFGKGLSFLNETILDERQQMFVKFAFWVKTL</sequence>
<keyword evidence="2" id="KW-1185">Reference proteome</keyword>
<evidence type="ECO:0000313" key="2">
    <source>
        <dbReference type="Proteomes" id="UP001163046"/>
    </source>
</evidence>
<protein>
    <submittedName>
        <fullName evidence="1">Uncharacterized protein</fullName>
    </submittedName>
</protein>
<proteinExistence type="predicted"/>
<dbReference type="AlphaFoldDB" id="A0A9W9YM36"/>
<reference evidence="1" key="1">
    <citation type="submission" date="2023-01" db="EMBL/GenBank/DDBJ databases">
        <title>Genome assembly of the deep-sea coral Lophelia pertusa.</title>
        <authorList>
            <person name="Herrera S."/>
            <person name="Cordes E."/>
        </authorList>
    </citation>
    <scope>NUCLEOTIDE SEQUENCE</scope>
    <source>
        <strain evidence="1">USNM1676648</strain>
        <tissue evidence="1">Polyp</tissue>
    </source>
</reference>
<accession>A0A9W9YM36</accession>
<comment type="caution">
    <text evidence="1">The sequence shown here is derived from an EMBL/GenBank/DDBJ whole genome shotgun (WGS) entry which is preliminary data.</text>
</comment>
<dbReference type="Proteomes" id="UP001163046">
    <property type="component" value="Unassembled WGS sequence"/>
</dbReference>
<dbReference type="EMBL" id="MU827319">
    <property type="protein sequence ID" value="KAJ7357700.1"/>
    <property type="molecule type" value="Genomic_DNA"/>
</dbReference>
<organism evidence="1 2">
    <name type="scientific">Desmophyllum pertusum</name>
    <dbReference type="NCBI Taxonomy" id="174260"/>
    <lineage>
        <taxon>Eukaryota</taxon>
        <taxon>Metazoa</taxon>
        <taxon>Cnidaria</taxon>
        <taxon>Anthozoa</taxon>
        <taxon>Hexacorallia</taxon>
        <taxon>Scleractinia</taxon>
        <taxon>Caryophylliina</taxon>
        <taxon>Caryophylliidae</taxon>
        <taxon>Desmophyllum</taxon>
    </lineage>
</organism>